<name>A0A0A8XVA5_ARUDO</name>
<evidence type="ECO:0000256" key="1">
    <source>
        <dbReference type="SAM" id="Phobius"/>
    </source>
</evidence>
<feature type="transmembrane region" description="Helical" evidence="1">
    <location>
        <begin position="12"/>
        <end position="35"/>
    </location>
</feature>
<sequence>MHYCMEKSNMRFGKLLLCYRFFSWNFLYFTTYLIIME</sequence>
<reference evidence="2" key="2">
    <citation type="journal article" date="2015" name="Data Brief">
        <title>Shoot transcriptome of the giant reed, Arundo donax.</title>
        <authorList>
            <person name="Barrero R.A."/>
            <person name="Guerrero F.D."/>
            <person name="Moolhuijzen P."/>
            <person name="Goolsby J.A."/>
            <person name="Tidwell J."/>
            <person name="Bellgard S.E."/>
            <person name="Bellgard M.I."/>
        </authorList>
    </citation>
    <scope>NUCLEOTIDE SEQUENCE</scope>
    <source>
        <tissue evidence="2">Shoot tissue taken approximately 20 cm above the soil surface</tissue>
    </source>
</reference>
<protein>
    <submittedName>
        <fullName evidence="2">Uncharacterized protein</fullName>
    </submittedName>
</protein>
<accession>A0A0A8XVA5</accession>
<dbReference type="AlphaFoldDB" id="A0A0A8XVA5"/>
<organism evidence="2">
    <name type="scientific">Arundo donax</name>
    <name type="common">Giant reed</name>
    <name type="synonym">Donax arundinaceus</name>
    <dbReference type="NCBI Taxonomy" id="35708"/>
    <lineage>
        <taxon>Eukaryota</taxon>
        <taxon>Viridiplantae</taxon>
        <taxon>Streptophyta</taxon>
        <taxon>Embryophyta</taxon>
        <taxon>Tracheophyta</taxon>
        <taxon>Spermatophyta</taxon>
        <taxon>Magnoliopsida</taxon>
        <taxon>Liliopsida</taxon>
        <taxon>Poales</taxon>
        <taxon>Poaceae</taxon>
        <taxon>PACMAD clade</taxon>
        <taxon>Arundinoideae</taxon>
        <taxon>Arundineae</taxon>
        <taxon>Arundo</taxon>
    </lineage>
</organism>
<evidence type="ECO:0000313" key="2">
    <source>
        <dbReference type="EMBL" id="JAD16673.1"/>
    </source>
</evidence>
<keyword evidence="1" id="KW-0472">Membrane</keyword>
<reference evidence="2" key="1">
    <citation type="submission" date="2014-09" db="EMBL/GenBank/DDBJ databases">
        <authorList>
            <person name="Magalhaes I.L.F."/>
            <person name="Oliveira U."/>
            <person name="Santos F.R."/>
            <person name="Vidigal T.H.D.A."/>
            <person name="Brescovit A.D."/>
            <person name="Santos A.J."/>
        </authorList>
    </citation>
    <scope>NUCLEOTIDE SEQUENCE</scope>
    <source>
        <tissue evidence="2">Shoot tissue taken approximately 20 cm above the soil surface</tissue>
    </source>
</reference>
<keyword evidence="1" id="KW-0812">Transmembrane</keyword>
<dbReference type="EMBL" id="GBRH01281222">
    <property type="protein sequence ID" value="JAD16673.1"/>
    <property type="molecule type" value="Transcribed_RNA"/>
</dbReference>
<keyword evidence="1" id="KW-1133">Transmembrane helix</keyword>
<proteinExistence type="predicted"/>